<dbReference type="SUPFAM" id="SSF52833">
    <property type="entry name" value="Thioredoxin-like"/>
    <property type="match status" value="4"/>
</dbReference>
<evidence type="ECO:0000256" key="8">
    <source>
        <dbReference type="ARBA" id="ARBA00023157"/>
    </source>
</evidence>
<comment type="similarity">
    <text evidence="3">Belongs to the protein disulfide isomerase family.</text>
</comment>
<keyword evidence="9" id="KW-0413">Isomerase</keyword>
<evidence type="ECO:0000256" key="3">
    <source>
        <dbReference type="ARBA" id="ARBA00006347"/>
    </source>
</evidence>
<dbReference type="CDD" id="cd02981">
    <property type="entry name" value="PDI_b_family"/>
    <property type="match status" value="1"/>
</dbReference>
<accession>A0A7R8UIE0</accession>
<keyword evidence="6" id="KW-0677">Repeat</keyword>
<dbReference type="PROSITE" id="PS51352">
    <property type="entry name" value="THIOREDOXIN_2"/>
    <property type="match status" value="1"/>
</dbReference>
<keyword evidence="7" id="KW-0256">Endoplasmic reticulum</keyword>
<dbReference type="CDD" id="cd02961">
    <property type="entry name" value="PDI_a_family"/>
    <property type="match status" value="1"/>
</dbReference>
<evidence type="ECO:0000313" key="13">
    <source>
        <dbReference type="Proteomes" id="UP000594454"/>
    </source>
</evidence>
<feature type="domain" description="Thioredoxin" evidence="11">
    <location>
        <begin position="1"/>
        <end position="117"/>
    </location>
</feature>
<dbReference type="CDD" id="cd02982">
    <property type="entry name" value="PDI_b'_family"/>
    <property type="match status" value="1"/>
</dbReference>
<dbReference type="InterPro" id="IPR036249">
    <property type="entry name" value="Thioredoxin-like_sf"/>
</dbReference>
<evidence type="ECO:0000256" key="6">
    <source>
        <dbReference type="ARBA" id="ARBA00022737"/>
    </source>
</evidence>
<dbReference type="EMBL" id="LR899010">
    <property type="protein sequence ID" value="CAD7081218.1"/>
    <property type="molecule type" value="Genomic_DNA"/>
</dbReference>
<dbReference type="EC" id="5.3.4.1" evidence="4"/>
<protein>
    <recommendedName>
        <fullName evidence="4">protein disulfide-isomerase</fullName>
        <ecNumber evidence="4">5.3.4.1</ecNumber>
    </recommendedName>
</protein>
<keyword evidence="8" id="KW-1015">Disulfide bond</keyword>
<dbReference type="GO" id="GO:0003756">
    <property type="term" value="F:protein disulfide isomerase activity"/>
    <property type="evidence" value="ECO:0007669"/>
    <property type="project" value="UniProtKB-EC"/>
</dbReference>
<keyword evidence="5" id="KW-0732">Signal</keyword>
<dbReference type="PANTHER" id="PTHR18929:SF240">
    <property type="entry name" value="PROTEIN DISULFIDE-ISOMERASE"/>
    <property type="match status" value="1"/>
</dbReference>
<keyword evidence="10" id="KW-0676">Redox-active center</keyword>
<organism evidence="12 13">
    <name type="scientific">Hermetia illucens</name>
    <name type="common">Black soldier fly</name>
    <dbReference type="NCBI Taxonomy" id="343691"/>
    <lineage>
        <taxon>Eukaryota</taxon>
        <taxon>Metazoa</taxon>
        <taxon>Ecdysozoa</taxon>
        <taxon>Arthropoda</taxon>
        <taxon>Hexapoda</taxon>
        <taxon>Insecta</taxon>
        <taxon>Pterygota</taxon>
        <taxon>Neoptera</taxon>
        <taxon>Endopterygota</taxon>
        <taxon>Diptera</taxon>
        <taxon>Brachycera</taxon>
        <taxon>Stratiomyomorpha</taxon>
        <taxon>Stratiomyidae</taxon>
        <taxon>Hermetiinae</taxon>
        <taxon>Hermetia</taxon>
    </lineage>
</organism>
<dbReference type="AlphaFoldDB" id="A0A7R8UIE0"/>
<evidence type="ECO:0000256" key="1">
    <source>
        <dbReference type="ARBA" id="ARBA00001182"/>
    </source>
</evidence>
<dbReference type="Proteomes" id="UP000594454">
    <property type="component" value="Chromosome 2"/>
</dbReference>
<dbReference type="GO" id="GO:0005788">
    <property type="term" value="C:endoplasmic reticulum lumen"/>
    <property type="evidence" value="ECO:0007669"/>
    <property type="project" value="UniProtKB-SubCell"/>
</dbReference>
<evidence type="ECO:0000256" key="4">
    <source>
        <dbReference type="ARBA" id="ARBA00012723"/>
    </source>
</evidence>
<comment type="catalytic activity">
    <reaction evidence="1">
        <text>Catalyzes the rearrangement of -S-S- bonds in proteins.</text>
        <dbReference type="EC" id="5.3.4.1"/>
    </reaction>
</comment>
<evidence type="ECO:0000313" key="12">
    <source>
        <dbReference type="EMBL" id="CAD7081218.1"/>
    </source>
</evidence>
<name>A0A7R8UIE0_HERIL</name>
<evidence type="ECO:0000256" key="2">
    <source>
        <dbReference type="ARBA" id="ARBA00004319"/>
    </source>
</evidence>
<evidence type="ECO:0000256" key="7">
    <source>
        <dbReference type="ARBA" id="ARBA00022824"/>
    </source>
</evidence>
<dbReference type="Pfam" id="PF00085">
    <property type="entry name" value="Thioredoxin"/>
    <property type="match status" value="2"/>
</dbReference>
<sequence length="481" mass="55874">MDCEITPKTFNIKSLDQSNFYDTIKSTKFILVLFFTENCTICLSTDPEYADVARRLTEQLPEVKLGRMQCEGNEKITEELRITEYPTLIFFREGFPIYFPGEVRINKILEWVENNIRPSVKTITTIQDAKEFISKKKLSVLGFFQCLRSVEAAVLATISCCCPRVAFAQTSDKTIFEKYQVKENCVILFKRVDEYQATFAGPFNEKDLLSFVRTYSTPLISEIKRGDTTKPLIQASSLHLLLLVSTASGHLTEYVEPLCEVAKEFRNKVLFVIVDPGEEGNERLYERLGVELYDTPQFRLIDWDAGPFGTPYKPVTREITPDHVRNFLNSYFQGNLKRYYASQPILPDWCSGDVIELVGENFEEIVFNKSEDVVVMFYDPYCTLCHFFEDDYAQVGFHYQDRKEVLVTRINIRGNELEHVKVTRYPVIKLYKKETNEEVELGDYQCYDNILTFLETGGKIGKFKPEREIEDAKKRCHVHYH</sequence>
<proteinExistence type="inferred from homology"/>
<dbReference type="GO" id="GO:0006457">
    <property type="term" value="P:protein folding"/>
    <property type="evidence" value="ECO:0007669"/>
    <property type="project" value="TreeGrafter"/>
</dbReference>
<keyword evidence="13" id="KW-1185">Reference proteome</keyword>
<dbReference type="FunFam" id="3.40.30.10:FF:000042">
    <property type="entry name" value="protein disulfide-isomerase A2"/>
    <property type="match status" value="1"/>
</dbReference>
<reference evidence="12 13" key="1">
    <citation type="submission" date="2020-11" db="EMBL/GenBank/DDBJ databases">
        <authorList>
            <person name="Wallbank WR R."/>
            <person name="Pardo Diaz C."/>
            <person name="Kozak K."/>
            <person name="Martin S."/>
            <person name="Jiggins C."/>
            <person name="Moest M."/>
            <person name="Warren A I."/>
            <person name="Generalovic N T."/>
            <person name="Byers J.R.P. K."/>
            <person name="Montejo-Kovacevich G."/>
            <person name="Yen C E."/>
        </authorList>
    </citation>
    <scope>NUCLEOTIDE SEQUENCE [LARGE SCALE GENOMIC DNA]</scope>
</reference>
<dbReference type="GO" id="GO:0034976">
    <property type="term" value="P:response to endoplasmic reticulum stress"/>
    <property type="evidence" value="ECO:0007669"/>
    <property type="project" value="TreeGrafter"/>
</dbReference>
<comment type="subcellular location">
    <subcellularLocation>
        <location evidence="2">Endoplasmic reticulum lumen</location>
    </subcellularLocation>
</comment>
<dbReference type="InParanoid" id="A0A7R8UIE0"/>
<evidence type="ECO:0000256" key="10">
    <source>
        <dbReference type="ARBA" id="ARBA00023284"/>
    </source>
</evidence>
<dbReference type="PANTHER" id="PTHR18929">
    <property type="entry name" value="PROTEIN DISULFIDE ISOMERASE"/>
    <property type="match status" value="1"/>
</dbReference>
<dbReference type="Pfam" id="PF13848">
    <property type="entry name" value="Thioredoxin_6"/>
    <property type="match status" value="1"/>
</dbReference>
<evidence type="ECO:0000259" key="11">
    <source>
        <dbReference type="PROSITE" id="PS51352"/>
    </source>
</evidence>
<dbReference type="Gene3D" id="3.40.30.10">
    <property type="entry name" value="Glutaredoxin"/>
    <property type="match status" value="4"/>
</dbReference>
<gene>
    <name evidence="12" type="ORF">HERILL_LOCUS4336</name>
</gene>
<evidence type="ECO:0000256" key="5">
    <source>
        <dbReference type="ARBA" id="ARBA00022729"/>
    </source>
</evidence>
<evidence type="ECO:0000256" key="9">
    <source>
        <dbReference type="ARBA" id="ARBA00023235"/>
    </source>
</evidence>
<dbReference type="InterPro" id="IPR013766">
    <property type="entry name" value="Thioredoxin_domain"/>
</dbReference>
<dbReference type="OrthoDB" id="72053at2759"/>